<organism evidence="1 2">
    <name type="scientific">Bacillus pseudomycoides</name>
    <dbReference type="NCBI Taxonomy" id="64104"/>
    <lineage>
        <taxon>Bacteria</taxon>
        <taxon>Bacillati</taxon>
        <taxon>Bacillota</taxon>
        <taxon>Bacilli</taxon>
        <taxon>Bacillales</taxon>
        <taxon>Bacillaceae</taxon>
        <taxon>Bacillus</taxon>
        <taxon>Bacillus cereus group</taxon>
    </lineage>
</organism>
<dbReference type="Proteomes" id="UP000221918">
    <property type="component" value="Unassembled WGS sequence"/>
</dbReference>
<evidence type="ECO:0000313" key="2">
    <source>
        <dbReference type="Proteomes" id="UP000221918"/>
    </source>
</evidence>
<gene>
    <name evidence="1" type="ORF">COF81_31635</name>
</gene>
<dbReference type="RefSeq" id="WP_033798489.1">
    <property type="nucleotide sequence ID" value="NZ_CM000743.1"/>
</dbReference>
<reference evidence="1 2" key="1">
    <citation type="submission" date="2017-09" db="EMBL/GenBank/DDBJ databases">
        <title>Large-scale bioinformatics analysis of Bacillus genomes uncovers conserved roles of natural products in bacterial physiology.</title>
        <authorList>
            <consortium name="Agbiome Team Llc"/>
            <person name="Bleich R.M."/>
            <person name="Grubbs K.J."/>
            <person name="Santa Maria K.C."/>
            <person name="Allen S.E."/>
            <person name="Farag S."/>
            <person name="Shank E.A."/>
            <person name="Bowers A."/>
        </authorList>
    </citation>
    <scope>NUCLEOTIDE SEQUENCE [LARGE SCALE GENOMIC DNA]</scope>
    <source>
        <strain evidence="1 2">AFS037265</strain>
    </source>
</reference>
<accession>A0ABD6SV31</accession>
<sequence>MRKSVKLDVPKVNIHPLRITEGWKVNYNNFVEIDPRNLEPDDDCWFMFTESLLQLYHEKSSITLDLGWNPDISPDGNYLVLIMKNMDLENPIHEFTSDNYKEVIEYIEFHLKQITSTLWKQNYY</sequence>
<dbReference type="AlphaFoldDB" id="A0ABD6SV31"/>
<name>A0ABD6SV31_9BACI</name>
<comment type="caution">
    <text evidence="1">The sequence shown here is derived from an EMBL/GenBank/DDBJ whole genome shotgun (WGS) entry which is preliminary data.</text>
</comment>
<dbReference type="EMBL" id="NUTL01000327">
    <property type="protein sequence ID" value="PHE82169.1"/>
    <property type="molecule type" value="Genomic_DNA"/>
</dbReference>
<evidence type="ECO:0000313" key="1">
    <source>
        <dbReference type="EMBL" id="PHE82169.1"/>
    </source>
</evidence>
<evidence type="ECO:0008006" key="3">
    <source>
        <dbReference type="Google" id="ProtNLM"/>
    </source>
</evidence>
<protein>
    <recommendedName>
        <fullName evidence="3">SMI1/KNR4 family protein</fullName>
    </recommendedName>
</protein>
<proteinExistence type="predicted"/>